<evidence type="ECO:0000313" key="4">
    <source>
        <dbReference type="Proteomes" id="UP000574390"/>
    </source>
</evidence>
<dbReference type="EMBL" id="JABANO010001020">
    <property type="protein sequence ID" value="KAF4758745.1"/>
    <property type="molecule type" value="Genomic_DNA"/>
</dbReference>
<gene>
    <name evidence="1" type="ORF">FOZ62_014421</name>
    <name evidence="2" type="ORF">FOZ63_014115</name>
</gene>
<dbReference type="AlphaFoldDB" id="A0A7J6NRX2"/>
<evidence type="ECO:0000313" key="1">
    <source>
        <dbReference type="EMBL" id="KAF4686277.1"/>
    </source>
</evidence>
<dbReference type="Proteomes" id="UP000574390">
    <property type="component" value="Unassembled WGS sequence"/>
</dbReference>
<dbReference type="Proteomes" id="UP000553632">
    <property type="component" value="Unassembled WGS sequence"/>
</dbReference>
<evidence type="ECO:0000313" key="3">
    <source>
        <dbReference type="Proteomes" id="UP000553632"/>
    </source>
</evidence>
<dbReference type="EMBL" id="JABANM010036934">
    <property type="protein sequence ID" value="KAF4686277.1"/>
    <property type="molecule type" value="Genomic_DNA"/>
</dbReference>
<organism evidence="1 4">
    <name type="scientific">Perkinsus olseni</name>
    <name type="common">Perkinsus atlanticus</name>
    <dbReference type="NCBI Taxonomy" id="32597"/>
    <lineage>
        <taxon>Eukaryota</taxon>
        <taxon>Sar</taxon>
        <taxon>Alveolata</taxon>
        <taxon>Perkinsozoa</taxon>
        <taxon>Perkinsea</taxon>
        <taxon>Perkinsida</taxon>
        <taxon>Perkinsidae</taxon>
        <taxon>Perkinsus</taxon>
    </lineage>
</organism>
<reference evidence="3 4" key="1">
    <citation type="submission" date="2020-04" db="EMBL/GenBank/DDBJ databases">
        <title>Perkinsus olseni comparative genomics.</title>
        <authorList>
            <person name="Bogema D.R."/>
        </authorList>
    </citation>
    <scope>NUCLEOTIDE SEQUENCE [LARGE SCALE GENOMIC DNA]</scope>
    <source>
        <strain evidence="1">ATCC PRA-205</strain>
        <strain evidence="2 3">ATCC PRA-207</strain>
    </source>
</reference>
<accession>A0A7J6NRX2</accession>
<keyword evidence="3" id="KW-1185">Reference proteome</keyword>
<sequence length="283" mass="31750">DIDISVVKVAQTGDTRGVRNWTKEVSTTEFQCNNYNWLHDMFDGGLQMMAIDGIYYDVVHEKGNIQSPLAMILRDQFKGGSVTEDSCGKMVSDMRALASQQRNTSLFDHLCSSYYLLTDQLLLDPQGVDIKMLEMAYTWNGMGQVIPVCRATKGGKSLTFAYNTKTKNLETVELKCGAEKWWHDPVNRGLIKETLTGIRLILKHRRSRISDVIASSTLETNPIMTRQFCGDATVNLQRLSVLVGSDSIINCLCDTYGKCSRDTNVEEIVAGLINHWTVKGEVY</sequence>
<proteinExistence type="predicted"/>
<evidence type="ECO:0000313" key="2">
    <source>
        <dbReference type="EMBL" id="KAF4758745.1"/>
    </source>
</evidence>
<comment type="caution">
    <text evidence="1">The sequence shown here is derived from an EMBL/GenBank/DDBJ whole genome shotgun (WGS) entry which is preliminary data.</text>
</comment>
<protein>
    <submittedName>
        <fullName evidence="1">Uncharacterized protein</fullName>
    </submittedName>
</protein>
<feature type="non-terminal residue" evidence="1">
    <location>
        <position position="283"/>
    </location>
</feature>
<name>A0A7J6NRX2_PEROL</name>